<dbReference type="RefSeq" id="WP_183933587.1">
    <property type="nucleotide sequence ID" value="NZ_JACICF010000001.1"/>
</dbReference>
<dbReference type="InterPro" id="IPR005625">
    <property type="entry name" value="PepSY-ass_TM"/>
</dbReference>
<dbReference type="PANTHER" id="PTHR34219:SF6">
    <property type="entry name" value="BLR3280 PROTEIN"/>
    <property type="match status" value="1"/>
</dbReference>
<dbReference type="EMBL" id="JACICF010000001">
    <property type="protein sequence ID" value="MBB3764318.1"/>
    <property type="molecule type" value="Genomic_DNA"/>
</dbReference>
<dbReference type="AlphaFoldDB" id="A0A839Z186"/>
<gene>
    <name evidence="2" type="ORF">FHS50_001341</name>
</gene>
<proteinExistence type="predicted"/>
<accession>A0A839Z186</accession>
<dbReference type="Pfam" id="PF03929">
    <property type="entry name" value="PepSY_TM"/>
    <property type="match status" value="1"/>
</dbReference>
<name>A0A839Z186_9SPHN</name>
<evidence type="ECO:0008006" key="4">
    <source>
        <dbReference type="Google" id="ProtNLM"/>
    </source>
</evidence>
<dbReference type="Proteomes" id="UP000578569">
    <property type="component" value="Unassembled WGS sequence"/>
</dbReference>
<dbReference type="PANTHER" id="PTHR34219">
    <property type="entry name" value="IRON-REGULATED INNER MEMBRANE PROTEIN-RELATED"/>
    <property type="match status" value="1"/>
</dbReference>
<keyword evidence="1" id="KW-0472">Membrane</keyword>
<feature type="transmembrane region" description="Helical" evidence="1">
    <location>
        <begin position="197"/>
        <end position="219"/>
    </location>
</feature>
<protein>
    <recommendedName>
        <fullName evidence="4">PepSY domain-containing protein</fullName>
    </recommendedName>
</protein>
<organism evidence="2 3">
    <name type="scientific">Sphingomicrobium lutaoense</name>
    <dbReference type="NCBI Taxonomy" id="515949"/>
    <lineage>
        <taxon>Bacteria</taxon>
        <taxon>Pseudomonadati</taxon>
        <taxon>Pseudomonadota</taxon>
        <taxon>Alphaproteobacteria</taxon>
        <taxon>Sphingomonadales</taxon>
        <taxon>Sphingomonadaceae</taxon>
        <taxon>Sphingomicrobium</taxon>
    </lineage>
</organism>
<sequence length="234" mass="26676">MINRKRLRKWHLWLGWLVGVPFLIWTVSGLVMVWKPIEEVRGTDLIAPATAFQLESEPVLPAAARGVPIEGARIEHRMGGPRWVVGLSDGSERLADPATGQWLPAYGADEASAEVMARYQGDSRIRSVSRTDPDDPPMDWRRPVAAWQVEMENGDRFYVDEATGAISARRTSWWRVFDFFWGLHIMDLQTREDTSNLWIKSFAIFSIVMTVLALILLPMSTGRKKRRKRRSAGE</sequence>
<keyword evidence="3" id="KW-1185">Reference proteome</keyword>
<keyword evidence="1" id="KW-0812">Transmembrane</keyword>
<evidence type="ECO:0000313" key="2">
    <source>
        <dbReference type="EMBL" id="MBB3764318.1"/>
    </source>
</evidence>
<keyword evidence="1" id="KW-1133">Transmembrane helix</keyword>
<reference evidence="2 3" key="1">
    <citation type="submission" date="2020-08" db="EMBL/GenBank/DDBJ databases">
        <title>Genomic Encyclopedia of Type Strains, Phase IV (KMG-IV): sequencing the most valuable type-strain genomes for metagenomic binning, comparative biology and taxonomic classification.</title>
        <authorList>
            <person name="Goeker M."/>
        </authorList>
    </citation>
    <scope>NUCLEOTIDE SEQUENCE [LARGE SCALE GENOMIC DNA]</scope>
    <source>
        <strain evidence="2 3">DSM 24194</strain>
    </source>
</reference>
<evidence type="ECO:0000256" key="1">
    <source>
        <dbReference type="SAM" id="Phobius"/>
    </source>
</evidence>
<evidence type="ECO:0000313" key="3">
    <source>
        <dbReference type="Proteomes" id="UP000578569"/>
    </source>
</evidence>
<feature type="transmembrane region" description="Helical" evidence="1">
    <location>
        <begin position="12"/>
        <end position="34"/>
    </location>
</feature>
<comment type="caution">
    <text evidence="2">The sequence shown here is derived from an EMBL/GenBank/DDBJ whole genome shotgun (WGS) entry which is preliminary data.</text>
</comment>